<organism evidence="1 2">
    <name type="scientific">Spirosoma montaniterrae</name>
    <dbReference type="NCBI Taxonomy" id="1178516"/>
    <lineage>
        <taxon>Bacteria</taxon>
        <taxon>Pseudomonadati</taxon>
        <taxon>Bacteroidota</taxon>
        <taxon>Cytophagia</taxon>
        <taxon>Cytophagales</taxon>
        <taxon>Cytophagaceae</taxon>
        <taxon>Spirosoma</taxon>
    </lineage>
</organism>
<gene>
    <name evidence="1" type="ORF">AWR27_17115</name>
</gene>
<keyword evidence="2" id="KW-1185">Reference proteome</keyword>
<protein>
    <submittedName>
        <fullName evidence="1">Uncharacterized protein</fullName>
    </submittedName>
</protein>
<evidence type="ECO:0000313" key="2">
    <source>
        <dbReference type="Proteomes" id="UP000187941"/>
    </source>
</evidence>
<dbReference type="AlphaFoldDB" id="A0A1P9WZW6"/>
<accession>A0A1P9WZW6</accession>
<sequence>MPILRFRCNYCFCNNIEKRTKVVFQTIITTIGFEPAPVAQPSARVVLFRGGFPEVSGVFRYFAVGKDARLTGW</sequence>
<dbReference type="KEGG" id="smon:AWR27_17115"/>
<dbReference type="Proteomes" id="UP000187941">
    <property type="component" value="Chromosome"/>
</dbReference>
<dbReference type="EMBL" id="CP014263">
    <property type="protein sequence ID" value="AQG80888.1"/>
    <property type="molecule type" value="Genomic_DNA"/>
</dbReference>
<dbReference type="STRING" id="1178516.AWR27_17115"/>
<proteinExistence type="predicted"/>
<name>A0A1P9WZW6_9BACT</name>
<evidence type="ECO:0000313" key="1">
    <source>
        <dbReference type="EMBL" id="AQG80888.1"/>
    </source>
</evidence>
<reference evidence="1 2" key="1">
    <citation type="submission" date="2016-01" db="EMBL/GenBank/DDBJ databases">
        <authorList>
            <person name="Oliw E.H."/>
        </authorList>
    </citation>
    <scope>NUCLEOTIDE SEQUENCE [LARGE SCALE GENOMIC DNA]</scope>
    <source>
        <strain evidence="1 2">DY10</strain>
    </source>
</reference>